<keyword evidence="2" id="KW-1185">Reference proteome</keyword>
<evidence type="ECO:0000313" key="1">
    <source>
        <dbReference type="EMBL" id="MDI9234324.1"/>
    </source>
</evidence>
<dbReference type="Proteomes" id="UP001431902">
    <property type="component" value="Unassembled WGS sequence"/>
</dbReference>
<accession>A0ABT6X861</accession>
<name>A0ABT6X861_9BURK</name>
<organism evidence="1 2">
    <name type="scientific">Limnohabitans lacus</name>
    <dbReference type="NCBI Taxonomy" id="3045173"/>
    <lineage>
        <taxon>Bacteria</taxon>
        <taxon>Pseudomonadati</taxon>
        <taxon>Pseudomonadota</taxon>
        <taxon>Betaproteobacteria</taxon>
        <taxon>Burkholderiales</taxon>
        <taxon>Comamonadaceae</taxon>
        <taxon>Limnohabitans</taxon>
    </lineage>
</organism>
<dbReference type="RefSeq" id="WP_283224698.1">
    <property type="nucleotide sequence ID" value="NZ_JASGBH010000007.1"/>
</dbReference>
<sequence length="186" mass="19683">MTDWTHRTIIVPAAFAPMARALAEAAAPAGSGGGMFQAMLSPTAGKPPTHYISAGLIWPEFAYLLPTHDSEMWVQPEPVEGQEPVTPAMPPVDSAGHPEEVVALAINAKAAQVEKALIAALPPSDEPTPPERLEAIKAQALQIAQASPPVTLAQVQALFAACRVYTCPWQQAIEHLGLKAVVEVMQ</sequence>
<proteinExistence type="predicted"/>
<reference evidence="1" key="1">
    <citation type="submission" date="2023-05" db="EMBL/GenBank/DDBJ databases">
        <title>Limnohabitans sp. strain HM2-2 Genome sequencing and assembly.</title>
        <authorList>
            <person name="Jung Y."/>
        </authorList>
    </citation>
    <scope>NUCLEOTIDE SEQUENCE</scope>
    <source>
        <strain evidence="1">HM2-2</strain>
    </source>
</reference>
<gene>
    <name evidence="1" type="ORF">QLQ16_10795</name>
</gene>
<comment type="caution">
    <text evidence="1">The sequence shown here is derived from an EMBL/GenBank/DDBJ whole genome shotgun (WGS) entry which is preliminary data.</text>
</comment>
<protein>
    <submittedName>
        <fullName evidence="1">Uncharacterized protein</fullName>
    </submittedName>
</protein>
<evidence type="ECO:0000313" key="2">
    <source>
        <dbReference type="Proteomes" id="UP001431902"/>
    </source>
</evidence>
<dbReference type="EMBL" id="JASGBH010000007">
    <property type="protein sequence ID" value="MDI9234324.1"/>
    <property type="molecule type" value="Genomic_DNA"/>
</dbReference>